<dbReference type="InterPro" id="IPR005599">
    <property type="entry name" value="GPI_mannosylTrfase"/>
</dbReference>
<organism evidence="12 13">
    <name type="scientific">Globisporangium ultimum (strain ATCC 200006 / CBS 805.95 / DAOM BR144)</name>
    <name type="common">Pythium ultimum</name>
    <dbReference type="NCBI Taxonomy" id="431595"/>
    <lineage>
        <taxon>Eukaryota</taxon>
        <taxon>Sar</taxon>
        <taxon>Stramenopiles</taxon>
        <taxon>Oomycota</taxon>
        <taxon>Peronosporomycetes</taxon>
        <taxon>Pythiales</taxon>
        <taxon>Pythiaceae</taxon>
        <taxon>Globisporangium</taxon>
    </lineage>
</organism>
<keyword evidence="4 10" id="KW-0328">Glycosyltransferase</keyword>
<comment type="similarity">
    <text evidence="3 10">Belongs to the glycosyltransferase 22 family.</text>
</comment>
<dbReference type="EnsemblProtists" id="PYU1_T002642">
    <property type="protein sequence ID" value="PYU1_T002642"/>
    <property type="gene ID" value="PYU1_G002639"/>
</dbReference>
<evidence type="ECO:0000256" key="1">
    <source>
        <dbReference type="ARBA" id="ARBA00004477"/>
    </source>
</evidence>
<dbReference type="VEuPathDB" id="FungiDB:PYU1_G002639"/>
<reference evidence="13" key="2">
    <citation type="submission" date="2010-04" db="EMBL/GenBank/DDBJ databases">
        <authorList>
            <person name="Buell R."/>
            <person name="Hamilton J."/>
            <person name="Hostetler J."/>
        </authorList>
    </citation>
    <scope>NUCLEOTIDE SEQUENCE [LARGE SCALE GENOMIC DNA]</scope>
    <source>
        <strain evidence="13">DAOM:BR144</strain>
    </source>
</reference>
<evidence type="ECO:0000256" key="4">
    <source>
        <dbReference type="ARBA" id="ARBA00022676"/>
    </source>
</evidence>
<dbReference type="PANTHER" id="PTHR22760">
    <property type="entry name" value="GLYCOSYLTRANSFERASE"/>
    <property type="match status" value="1"/>
</dbReference>
<comment type="pathway">
    <text evidence="2">Protein modification; protein glycosylation.</text>
</comment>
<dbReference type="InParanoid" id="K3WCF1"/>
<evidence type="ECO:0000256" key="5">
    <source>
        <dbReference type="ARBA" id="ARBA00022679"/>
    </source>
</evidence>
<keyword evidence="13" id="KW-1185">Reference proteome</keyword>
<keyword evidence="5" id="KW-0808">Transferase</keyword>
<protein>
    <recommendedName>
        <fullName evidence="10">Mannosyltransferase</fullName>
        <ecNumber evidence="10">2.4.1.-</ecNumber>
    </recommendedName>
</protein>
<keyword evidence="7 10" id="KW-0256">Endoplasmic reticulum</keyword>
<dbReference type="HOGENOM" id="CLU_018152_1_1_1"/>
<feature type="region of interest" description="Disordered" evidence="11">
    <location>
        <begin position="1"/>
        <end position="24"/>
    </location>
</feature>
<dbReference type="GO" id="GO:0006487">
    <property type="term" value="P:protein N-linked glycosylation"/>
    <property type="evidence" value="ECO:0007669"/>
    <property type="project" value="TreeGrafter"/>
</dbReference>
<dbReference type="GO" id="GO:0005789">
    <property type="term" value="C:endoplasmic reticulum membrane"/>
    <property type="evidence" value="ECO:0007669"/>
    <property type="project" value="UniProtKB-SubCell"/>
</dbReference>
<feature type="transmembrane region" description="Helical" evidence="10">
    <location>
        <begin position="237"/>
        <end position="258"/>
    </location>
</feature>
<feature type="transmembrane region" description="Helical" evidence="10">
    <location>
        <begin position="199"/>
        <end position="225"/>
    </location>
</feature>
<dbReference type="OMA" id="PRDMHAK"/>
<evidence type="ECO:0000256" key="2">
    <source>
        <dbReference type="ARBA" id="ARBA00004922"/>
    </source>
</evidence>
<feature type="transmembrane region" description="Helical" evidence="10">
    <location>
        <begin position="352"/>
        <end position="373"/>
    </location>
</feature>
<evidence type="ECO:0000256" key="11">
    <source>
        <dbReference type="SAM" id="MobiDB-lite"/>
    </source>
</evidence>
<evidence type="ECO:0000313" key="13">
    <source>
        <dbReference type="Proteomes" id="UP000019132"/>
    </source>
</evidence>
<keyword evidence="6 10" id="KW-0812">Transmembrane</keyword>
<dbReference type="Pfam" id="PF03901">
    <property type="entry name" value="Glyco_transf_22"/>
    <property type="match status" value="1"/>
</dbReference>
<evidence type="ECO:0000256" key="6">
    <source>
        <dbReference type="ARBA" id="ARBA00022692"/>
    </source>
</evidence>
<feature type="transmembrane region" description="Helical" evidence="10">
    <location>
        <begin position="289"/>
        <end position="316"/>
    </location>
</feature>
<evidence type="ECO:0000256" key="8">
    <source>
        <dbReference type="ARBA" id="ARBA00022989"/>
    </source>
</evidence>
<evidence type="ECO:0000256" key="9">
    <source>
        <dbReference type="ARBA" id="ARBA00023136"/>
    </source>
</evidence>
<reference evidence="13" key="1">
    <citation type="journal article" date="2010" name="Genome Biol.">
        <title>Genome sequence of the necrotrophic plant pathogen Pythium ultimum reveals original pathogenicity mechanisms and effector repertoire.</title>
        <authorList>
            <person name="Levesque C.A."/>
            <person name="Brouwer H."/>
            <person name="Cano L."/>
            <person name="Hamilton J.P."/>
            <person name="Holt C."/>
            <person name="Huitema E."/>
            <person name="Raffaele S."/>
            <person name="Robideau G.P."/>
            <person name="Thines M."/>
            <person name="Win J."/>
            <person name="Zerillo M.M."/>
            <person name="Beakes G.W."/>
            <person name="Boore J.L."/>
            <person name="Busam D."/>
            <person name="Dumas B."/>
            <person name="Ferriera S."/>
            <person name="Fuerstenberg S.I."/>
            <person name="Gachon C.M."/>
            <person name="Gaulin E."/>
            <person name="Govers F."/>
            <person name="Grenville-Briggs L."/>
            <person name="Horner N."/>
            <person name="Hostetler J."/>
            <person name="Jiang R.H."/>
            <person name="Johnson J."/>
            <person name="Krajaejun T."/>
            <person name="Lin H."/>
            <person name="Meijer H.J."/>
            <person name="Moore B."/>
            <person name="Morris P."/>
            <person name="Phuntmart V."/>
            <person name="Puiu D."/>
            <person name="Shetty J."/>
            <person name="Stajich J.E."/>
            <person name="Tripathy S."/>
            <person name="Wawra S."/>
            <person name="van West P."/>
            <person name="Whitty B.R."/>
            <person name="Coutinho P.M."/>
            <person name="Henrissat B."/>
            <person name="Martin F."/>
            <person name="Thomas P.D."/>
            <person name="Tyler B.M."/>
            <person name="De Vries R.P."/>
            <person name="Kamoun S."/>
            <person name="Yandell M."/>
            <person name="Tisserat N."/>
            <person name="Buell C.R."/>
        </authorList>
    </citation>
    <scope>NUCLEOTIDE SEQUENCE</scope>
    <source>
        <strain evidence="13">DAOM:BR144</strain>
    </source>
</reference>
<dbReference type="EC" id="2.4.1.-" evidence="10"/>
<feature type="transmembrane region" description="Helical" evidence="10">
    <location>
        <begin position="90"/>
        <end position="112"/>
    </location>
</feature>
<evidence type="ECO:0000256" key="7">
    <source>
        <dbReference type="ARBA" id="ARBA00022824"/>
    </source>
</evidence>
<dbReference type="Proteomes" id="UP000019132">
    <property type="component" value="Unassembled WGS sequence"/>
</dbReference>
<evidence type="ECO:0000256" key="3">
    <source>
        <dbReference type="ARBA" id="ARBA00007063"/>
    </source>
</evidence>
<evidence type="ECO:0000256" key="10">
    <source>
        <dbReference type="RuleBase" id="RU363075"/>
    </source>
</evidence>
<comment type="subcellular location">
    <subcellularLocation>
        <location evidence="1 10">Endoplasmic reticulum membrane</location>
        <topology evidence="1 10">Multi-pass membrane protein</topology>
    </subcellularLocation>
</comment>
<keyword evidence="9 10" id="KW-0472">Membrane</keyword>
<dbReference type="GO" id="GO:0000026">
    <property type="term" value="F:alpha-1,2-mannosyltransferase activity"/>
    <property type="evidence" value="ECO:0007669"/>
    <property type="project" value="TreeGrafter"/>
</dbReference>
<feature type="transmembrane region" description="Helical" evidence="10">
    <location>
        <begin position="394"/>
        <end position="412"/>
    </location>
</feature>
<name>K3WCF1_GLOUD</name>
<feature type="transmembrane region" description="Helical" evidence="10">
    <location>
        <begin position="118"/>
        <end position="138"/>
    </location>
</feature>
<proteinExistence type="inferred from homology"/>
<evidence type="ECO:0000313" key="12">
    <source>
        <dbReference type="EnsemblProtists" id="PYU1_T002642"/>
    </source>
</evidence>
<dbReference type="UniPathway" id="UPA00378"/>
<feature type="transmembrane region" description="Helical" evidence="10">
    <location>
        <begin position="158"/>
        <end position="187"/>
    </location>
</feature>
<reference evidence="12" key="3">
    <citation type="submission" date="2014-11" db="UniProtKB">
        <authorList>
            <consortium name="EnsemblProtists"/>
        </authorList>
    </citation>
    <scope>IDENTIFICATION</scope>
    <source>
        <strain evidence="12">DAOM BR144</strain>
    </source>
</reference>
<dbReference type="STRING" id="431595.K3WCF1"/>
<dbReference type="PANTHER" id="PTHR22760:SF2">
    <property type="entry name" value="ALPHA-1,2-MANNOSYLTRANSFERASE ALG9"/>
    <property type="match status" value="1"/>
</dbReference>
<dbReference type="eggNOG" id="KOG2515">
    <property type="taxonomic scope" value="Eukaryota"/>
</dbReference>
<sequence>MAPPKTRAQTRTKPTPLQPAAQHDDERRLWTPTFETALSLLLLPRVASALVNPIADCDETFNYWEPLHYLMYGFGFQTWEYSPMYALRSYLYLLFHWAIAKATSFGLTLGVLGGAGQMLSKIVVFYGVRGALGLLCAYAEGIFYRSCIAHFGRRTARYLLWILLWNAGIFHASTAFLPSTFVMYLIMLFMSAWMEKQHFVAILWGVIAVLCGWPYVGVLFIPFALETLYTRGVVKSVLTGAVIGASVLTLEVGVNFHYYQRLVLPAWNIVQYNVLSGETDSTLYGTEPWTYYVMNLALNFNIVALLALPAVVFMWLLPSHYATSKLQLVSYLSPLYMWLLIMFAQAHKEERFLFPVYPLLCLAAATTLSAVVYRVRTIFQSLNSAAVGRALAKCLVWSVLGGFALLSASRITSNVINYSAPLRVYNHLYEHELPNEARSALHGKTSQPLVNLCISKEWHRFPASFFIPTNATSVRFVKSAFSGQLPKAFEQHANGTSVIPTDMNNQNREEPSRYLSVEQCDYFVDLNLPDQEETKFWEHTQTWILVHSESFLHAEASRSPYRSFYIPFLTSKHVKYTDYAIYKRVKK</sequence>
<dbReference type="AlphaFoldDB" id="K3WCF1"/>
<accession>K3WCF1</accession>
<feature type="transmembrane region" description="Helical" evidence="10">
    <location>
        <begin position="328"/>
        <end position="346"/>
    </location>
</feature>
<keyword evidence="8 10" id="KW-1133">Transmembrane helix</keyword>